<accession>A0AAJ7U0X0</accession>
<organism evidence="3 4">
    <name type="scientific">Petromyzon marinus</name>
    <name type="common">Sea lamprey</name>
    <dbReference type="NCBI Taxonomy" id="7757"/>
    <lineage>
        <taxon>Eukaryota</taxon>
        <taxon>Metazoa</taxon>
        <taxon>Chordata</taxon>
        <taxon>Craniata</taxon>
        <taxon>Vertebrata</taxon>
        <taxon>Cyclostomata</taxon>
        <taxon>Hyperoartia</taxon>
        <taxon>Petromyzontiformes</taxon>
        <taxon>Petromyzontidae</taxon>
        <taxon>Petromyzon</taxon>
    </lineage>
</organism>
<dbReference type="KEGG" id="pmrn:116951891"/>
<dbReference type="RefSeq" id="XP_032826606.1">
    <property type="nucleotide sequence ID" value="XM_032970715.1"/>
</dbReference>
<protein>
    <submittedName>
        <fullName evidence="4 5">Uncharacterized protein C19orf44 homolog isoform X1</fullName>
    </submittedName>
</protein>
<dbReference type="RefSeq" id="XP_032826607.1">
    <property type="nucleotide sequence ID" value="XM_032970716.1"/>
</dbReference>
<dbReference type="Proteomes" id="UP001318040">
    <property type="component" value="Chromosome 44"/>
</dbReference>
<feature type="compositionally biased region" description="Low complexity" evidence="1">
    <location>
        <begin position="516"/>
        <end position="528"/>
    </location>
</feature>
<dbReference type="PANTHER" id="PTHR22409">
    <property type="entry name" value="CHROMOSOME 19 OPEN READING FRAME 44"/>
    <property type="match status" value="1"/>
</dbReference>
<feature type="region of interest" description="Disordered" evidence="1">
    <location>
        <begin position="121"/>
        <end position="549"/>
    </location>
</feature>
<feature type="region of interest" description="Disordered" evidence="1">
    <location>
        <begin position="1"/>
        <end position="36"/>
    </location>
</feature>
<keyword evidence="3" id="KW-1185">Reference proteome</keyword>
<feature type="compositionally biased region" description="Basic and acidic residues" evidence="1">
    <location>
        <begin position="197"/>
        <end position="208"/>
    </location>
</feature>
<reference evidence="4 5" key="1">
    <citation type="submission" date="2025-04" db="UniProtKB">
        <authorList>
            <consortium name="RefSeq"/>
        </authorList>
    </citation>
    <scope>IDENTIFICATION</scope>
    <source>
        <tissue evidence="4 5">Sperm</tissue>
    </source>
</reference>
<feature type="compositionally biased region" description="Polar residues" evidence="1">
    <location>
        <begin position="403"/>
        <end position="417"/>
    </location>
</feature>
<dbReference type="RefSeq" id="XP_032826608.1">
    <property type="nucleotide sequence ID" value="XM_032970717.1"/>
</dbReference>
<evidence type="ECO:0000313" key="6">
    <source>
        <dbReference type="RefSeq" id="XP_032826608.1"/>
    </source>
</evidence>
<feature type="compositionally biased region" description="Low complexity" evidence="1">
    <location>
        <begin position="473"/>
        <end position="487"/>
    </location>
</feature>
<evidence type="ECO:0000313" key="3">
    <source>
        <dbReference type="Proteomes" id="UP001318040"/>
    </source>
</evidence>
<feature type="compositionally biased region" description="Low complexity" evidence="1">
    <location>
        <begin position="129"/>
        <end position="140"/>
    </location>
</feature>
<feature type="compositionally biased region" description="Basic and acidic residues" evidence="1">
    <location>
        <begin position="500"/>
        <end position="515"/>
    </location>
</feature>
<dbReference type="InterPro" id="IPR040120">
    <property type="entry name" value="C19orf44-like"/>
</dbReference>
<evidence type="ECO:0000256" key="1">
    <source>
        <dbReference type="SAM" id="MobiDB-lite"/>
    </source>
</evidence>
<feature type="domain" description="DUF4614" evidence="2">
    <location>
        <begin position="487"/>
        <end position="663"/>
    </location>
</feature>
<dbReference type="AlphaFoldDB" id="A0AAJ7U0X0"/>
<dbReference type="PANTHER" id="PTHR22409:SF2">
    <property type="entry name" value="CHROMOSOME 19 OPEN READING FRAME 44"/>
    <property type="match status" value="1"/>
</dbReference>
<dbReference type="InterPro" id="IPR027884">
    <property type="entry name" value="DUF4614"/>
</dbReference>
<evidence type="ECO:0000313" key="4">
    <source>
        <dbReference type="RefSeq" id="XP_032826606.1"/>
    </source>
</evidence>
<name>A0AAJ7U0X0_PETMA</name>
<feature type="compositionally biased region" description="Gly residues" evidence="1">
    <location>
        <begin position="1"/>
        <end position="12"/>
    </location>
</feature>
<dbReference type="Pfam" id="PF15391">
    <property type="entry name" value="DUF4614"/>
    <property type="match status" value="1"/>
</dbReference>
<gene>
    <name evidence="4 5 6" type="primary">C44H19orf44</name>
</gene>
<evidence type="ECO:0000259" key="2">
    <source>
        <dbReference type="Pfam" id="PF15391"/>
    </source>
</evidence>
<proteinExistence type="predicted"/>
<evidence type="ECO:0000313" key="5">
    <source>
        <dbReference type="RefSeq" id="XP_032826607.1"/>
    </source>
</evidence>
<sequence length="686" mass="74321">MIQRGLPGGRGWPGADLSDASFSDESTGLPFRTTRSRLAVERGVPGPRGSVGNGLGMVGPMFTPQWVPSPLPGHASPTATRFLKKKPQTDVHVGASVARTSASSAAALQRLSRFEEKLKARVTGPTATPGARRQPSASPSPGAPPTVELAVSMPGDELSGNGSRFLKKKKTTMMMTSTPAESLGNTEPPRPTASAAPREDALCNRDTARTGGSGARTLTPVGAVDSDEEEMRRLLGSSFESHDSERKHARSPQTPTNRNRFLKMREAASMEPPGGSAPRLPPSPPEMGRAKRSPVHEDRTARSPSVMRRGAVKRSPSPASIRSEVNSDDERFSDASVAPSRRDDVSSASASDDFKMNLMTVDDLLPALPVSDPPPIKRGHERSAFSSDVRQPKAHHLSDKPSAGTTRNLRTPSPRTRMSSENSSIEKSSEIATMSEVSDVSERLEVASIRDGGDHSSASSLSHGRIRSRGGKSSRSVSPVDSDSAASNYSEDFEEDDDSRDAGARRPSHSRDSSPRSESPASGSSSLRPRGRRESSRLRTRGLTDSVRRDVKRRGRNAAVQTVPGLNYAWVQDAALTAEHAGKYAAPMPIASHFISGETLEALTTYRPSTLALEELLRGQLELTREFVSRCQGLHASLVEALAQERYPYTTLAETRQFLERNRRPKLTMEEAQEQVLREMREYHYL</sequence>